<dbReference type="PANTHER" id="PTHR38457">
    <property type="entry name" value="REGULATOR ABRB-RELATED"/>
    <property type="match status" value="1"/>
</dbReference>
<dbReference type="Pfam" id="PF05145">
    <property type="entry name" value="AbrB"/>
    <property type="match status" value="1"/>
</dbReference>
<protein>
    <submittedName>
        <fullName evidence="2">Membrane protein AbrB duplication</fullName>
    </submittedName>
</protein>
<dbReference type="EMBL" id="CP009056">
    <property type="protein sequence ID" value="AJA44645.1"/>
    <property type="molecule type" value="Genomic_DNA"/>
</dbReference>
<proteinExistence type="predicted"/>
<keyword evidence="3" id="KW-1185">Reference proteome</keyword>
<feature type="transmembrane region" description="Helical" evidence="1">
    <location>
        <begin position="33"/>
        <end position="52"/>
    </location>
</feature>
<dbReference type="AlphaFoldDB" id="A0A0A7RZ90"/>
<reference evidence="2 3" key="1">
    <citation type="journal article" date="2014" name="Appl. Environ. Microbiol.">
        <title>Gut symbionts from distinct hosts exhibit genotoxic activity via divergent colibactin biosynthetic pathways.</title>
        <authorList>
            <person name="Engel P."/>
            <person name="Vizcaino M.I."/>
            <person name="Crawford J.M."/>
        </authorList>
    </citation>
    <scope>NUCLEOTIDE SEQUENCE [LARGE SCALE GENOMIC DNA]</scope>
    <source>
        <strain evidence="2 3">PEB0191</strain>
    </source>
</reference>
<dbReference type="Proteomes" id="UP000030901">
    <property type="component" value="Chromosome"/>
</dbReference>
<dbReference type="InterPro" id="IPR017516">
    <property type="entry name" value="AbrB_dup"/>
</dbReference>
<gene>
    <name evidence="2" type="ORF">FPB0191_00819</name>
</gene>
<dbReference type="HOGENOM" id="CLU_050210_0_1_6"/>
<dbReference type="RefSeq" id="WP_039104227.1">
    <property type="nucleotide sequence ID" value="NZ_CP009056.1"/>
</dbReference>
<feature type="transmembrane region" description="Helical" evidence="1">
    <location>
        <begin position="267"/>
        <end position="290"/>
    </location>
</feature>
<evidence type="ECO:0000313" key="3">
    <source>
        <dbReference type="Proteomes" id="UP000030901"/>
    </source>
</evidence>
<dbReference type="STRING" id="1267021.FPB0191_00819"/>
<sequence length="352" mass="38372">MNQNFRTLLYWIGVLVLSALFISVLYYKQIPGAFLLGPMLAGIIFGLNNTNLSVAKPLFNLSQGILGCLTAEAITANVIYSLMSYWQLAFIITGSTIIISALLGSILYRFSSLPGSTAIWGVMPGGASAMVGISGDYGADPRLVALIQYLRVIFVVFMLASFAHFFSEHHGIQSSTQSLEIFPKPSLNLIYTILVAIIGVYITKLIKFPSGRILLPMAIGAILQINGVLTLETPQWLLMICSGSIGLSVGLRFNVVLIKLAIKTLPIILMTILLMLVFCLVQAIVMHFYLGVDYLTCFLATSPGGLDTSVIIALDTHSNLELILPLQILRFFSVLVFGPILARYLSKKLNLS</sequence>
<keyword evidence="1" id="KW-1133">Transmembrane helix</keyword>
<dbReference type="InterPro" id="IPR007820">
    <property type="entry name" value="AbrB_fam"/>
</dbReference>
<dbReference type="PANTHER" id="PTHR38457:SF1">
    <property type="entry name" value="REGULATOR ABRB-RELATED"/>
    <property type="match status" value="1"/>
</dbReference>
<feature type="transmembrane region" description="Helical" evidence="1">
    <location>
        <begin position="187"/>
        <end position="206"/>
    </location>
</feature>
<organism evidence="2 3">
    <name type="scientific">Frischella perrara</name>
    <dbReference type="NCBI Taxonomy" id="1267021"/>
    <lineage>
        <taxon>Bacteria</taxon>
        <taxon>Pseudomonadati</taxon>
        <taxon>Pseudomonadota</taxon>
        <taxon>Gammaproteobacteria</taxon>
        <taxon>Orbales</taxon>
        <taxon>Orbaceae</taxon>
        <taxon>Frischella</taxon>
    </lineage>
</organism>
<feature type="transmembrane region" description="Helical" evidence="1">
    <location>
        <begin position="149"/>
        <end position="167"/>
    </location>
</feature>
<feature type="transmembrane region" description="Helical" evidence="1">
    <location>
        <begin position="236"/>
        <end position="255"/>
    </location>
</feature>
<dbReference type="PIRSF" id="PIRSF038991">
    <property type="entry name" value="Protein_AbrB"/>
    <property type="match status" value="1"/>
</dbReference>
<feature type="transmembrane region" description="Helical" evidence="1">
    <location>
        <begin position="88"/>
        <end position="108"/>
    </location>
</feature>
<keyword evidence="1" id="KW-0812">Transmembrane</keyword>
<evidence type="ECO:0000256" key="1">
    <source>
        <dbReference type="SAM" id="Phobius"/>
    </source>
</evidence>
<feature type="transmembrane region" description="Helical" evidence="1">
    <location>
        <begin position="64"/>
        <end position="82"/>
    </location>
</feature>
<dbReference type="GO" id="GO:0016020">
    <property type="term" value="C:membrane"/>
    <property type="evidence" value="ECO:0007669"/>
    <property type="project" value="InterPro"/>
</dbReference>
<name>A0A0A7RZ90_FRIPE</name>
<feature type="transmembrane region" description="Helical" evidence="1">
    <location>
        <begin position="328"/>
        <end position="346"/>
    </location>
</feature>
<dbReference type="KEGG" id="fpp:FPB0191_00819"/>
<dbReference type="NCBIfam" id="TIGR03082">
    <property type="entry name" value="Gneg_AbrB_dup"/>
    <property type="match status" value="2"/>
</dbReference>
<dbReference type="GO" id="GO:0010468">
    <property type="term" value="P:regulation of gene expression"/>
    <property type="evidence" value="ECO:0007669"/>
    <property type="project" value="InterPro"/>
</dbReference>
<feature type="transmembrane region" description="Helical" evidence="1">
    <location>
        <begin position="7"/>
        <end position="27"/>
    </location>
</feature>
<evidence type="ECO:0000313" key="2">
    <source>
        <dbReference type="EMBL" id="AJA44645.1"/>
    </source>
</evidence>
<keyword evidence="1" id="KW-0472">Membrane</keyword>
<dbReference type="OrthoDB" id="7157734at2"/>
<accession>A0A0A7RZ90</accession>